<dbReference type="OrthoDB" id="54411at2"/>
<keyword evidence="2" id="KW-1185">Reference proteome</keyword>
<comment type="caution">
    <text evidence="1">The sequence shown here is derived from an EMBL/GenBank/DDBJ whole genome shotgun (WGS) entry which is preliminary data.</text>
</comment>
<dbReference type="EMBL" id="WMIE01000001">
    <property type="protein sequence ID" value="MTH77018.1"/>
    <property type="molecule type" value="Genomic_DNA"/>
</dbReference>
<sequence>MSDGLSRTIPEAEIRAELERILASANFQTSERNGRFLRHVVEETLAGRGERIKAYSIATSVFGRPSDFDPLQDSIVRIEAARLRRAIERFYLLEGARVGPRITIPKGTYVPEFSLFPMESKPLPANRPMPVPTEGPALERGPRILVELFEQEGDLALCPTIGRTLTRQVIAGLTRFTDLFVYGPATAELAGAAQALEIDYRLSGTLTLSKDQLHADLLMSRATDGRYVWTQSFDRGLGPDRDPQHIVSLCAEIAGQIVRVVALRDGILDSQARDSGGAAPRHLAGYQKLLDFQDYWRTLDPQRFEPLRLELEATIAADPGFAAAYACLSLLYSNAARFGYQAGPAPLNRALDLAHEAIRLAPSSSKAYHARAIAEWFLGQPEVALSTLQLARALNPNDPELMAELGFRHAKRMEWDEAVPLLEEAYLRNPLQSGQYRMGLFLFHLAHDRPTEALREALAINAPAVGHFHLASAAALSEMGHRDEARAYLDKVNQLVPGLRARLAEDLAFRQIHPELIASILRAIDRIDPNPGKVWPLRPRPAR</sequence>
<dbReference type="Proteomes" id="UP000478183">
    <property type="component" value="Unassembled WGS sequence"/>
</dbReference>
<evidence type="ECO:0000313" key="2">
    <source>
        <dbReference type="Proteomes" id="UP000478183"/>
    </source>
</evidence>
<name>A0A6L6J774_9RHOB</name>
<evidence type="ECO:0000313" key="1">
    <source>
        <dbReference type="EMBL" id="MTH77018.1"/>
    </source>
</evidence>
<dbReference type="Gene3D" id="1.25.40.10">
    <property type="entry name" value="Tetratricopeptide repeat domain"/>
    <property type="match status" value="2"/>
</dbReference>
<dbReference type="SUPFAM" id="SSF48452">
    <property type="entry name" value="TPR-like"/>
    <property type="match status" value="1"/>
</dbReference>
<dbReference type="RefSeq" id="WP_155094339.1">
    <property type="nucleotide sequence ID" value="NZ_WMIE01000001.1"/>
</dbReference>
<accession>A0A6L6J774</accession>
<protein>
    <submittedName>
        <fullName evidence="1">Uncharacterized protein</fullName>
    </submittedName>
</protein>
<dbReference type="AlphaFoldDB" id="A0A6L6J774"/>
<dbReference type="InterPro" id="IPR011990">
    <property type="entry name" value="TPR-like_helical_dom_sf"/>
</dbReference>
<organism evidence="1 2">
    <name type="scientific">Paracoccus aestuariivivens</name>
    <dbReference type="NCBI Taxonomy" id="1820333"/>
    <lineage>
        <taxon>Bacteria</taxon>
        <taxon>Pseudomonadati</taxon>
        <taxon>Pseudomonadota</taxon>
        <taxon>Alphaproteobacteria</taxon>
        <taxon>Rhodobacterales</taxon>
        <taxon>Paracoccaceae</taxon>
        <taxon>Paracoccus</taxon>
    </lineage>
</organism>
<proteinExistence type="predicted"/>
<reference evidence="1 2" key="1">
    <citation type="submission" date="2019-11" db="EMBL/GenBank/DDBJ databases">
        <authorList>
            <person name="Dong K."/>
        </authorList>
    </citation>
    <scope>NUCLEOTIDE SEQUENCE [LARGE SCALE GENOMIC DNA]</scope>
    <source>
        <strain evidence="1 2">NBRC 111993</strain>
    </source>
</reference>
<gene>
    <name evidence="1" type="ORF">GL286_04655</name>
</gene>